<dbReference type="EMBL" id="LNQE01000863">
    <property type="protein sequence ID" value="KUG24089.1"/>
    <property type="molecule type" value="Genomic_DNA"/>
</dbReference>
<dbReference type="SUPFAM" id="SSF55961">
    <property type="entry name" value="Bet v1-like"/>
    <property type="match status" value="1"/>
</dbReference>
<dbReference type="Gene3D" id="3.30.530.20">
    <property type="match status" value="1"/>
</dbReference>
<organism evidence="1">
    <name type="scientific">hydrocarbon metagenome</name>
    <dbReference type="NCBI Taxonomy" id="938273"/>
    <lineage>
        <taxon>unclassified sequences</taxon>
        <taxon>metagenomes</taxon>
        <taxon>ecological metagenomes</taxon>
    </lineage>
</organism>
<sequence length="192" mass="21594">MGTAKRILTVLFLSMALSIFCLGNFIPAFGAEPPQTLDMKEVKNEDGIKGLTVNFFVKGKPEDVWKWIGGIDHLGKLFPAVKKVVKVKDIDAGTILWNYTLETSLGTKIFNVKRTVDEKNFSVKWKRTDGDMDYYGGSWKLIASEKYPGWVDCTYSNFVNAGWYIPYFKVISTSKENAQSMVPALRKMVAGN</sequence>
<dbReference type="InterPro" id="IPR023393">
    <property type="entry name" value="START-like_dom_sf"/>
</dbReference>
<proteinExistence type="predicted"/>
<accession>A0A0W8FTK7</accession>
<reference evidence="1" key="1">
    <citation type="journal article" date="2015" name="Proc. Natl. Acad. Sci. U.S.A.">
        <title>Networks of energetic and metabolic interactions define dynamics in microbial communities.</title>
        <authorList>
            <person name="Embree M."/>
            <person name="Liu J.K."/>
            <person name="Al-Bassam M.M."/>
            <person name="Zengler K."/>
        </authorList>
    </citation>
    <scope>NUCLEOTIDE SEQUENCE</scope>
</reference>
<dbReference type="AlphaFoldDB" id="A0A0W8FTK7"/>
<gene>
    <name evidence="1" type="ORF">ASZ90_006094</name>
</gene>
<protein>
    <recommendedName>
        <fullName evidence="2">Coenzyme Q-binding protein COQ10 START domain-containing protein</fullName>
    </recommendedName>
</protein>
<evidence type="ECO:0000313" key="1">
    <source>
        <dbReference type="EMBL" id="KUG24089.1"/>
    </source>
</evidence>
<comment type="caution">
    <text evidence="1">The sequence shown here is derived from an EMBL/GenBank/DDBJ whole genome shotgun (WGS) entry which is preliminary data.</text>
</comment>
<name>A0A0W8FTK7_9ZZZZ</name>
<evidence type="ECO:0008006" key="2">
    <source>
        <dbReference type="Google" id="ProtNLM"/>
    </source>
</evidence>